<name>A0ABS1IR24_9GAMM</name>
<comment type="caution">
    <text evidence="1">The sequence shown here is derived from an EMBL/GenBank/DDBJ whole genome shotgun (WGS) entry which is preliminary data.</text>
</comment>
<dbReference type="Pfam" id="PF19911">
    <property type="entry name" value="DUF6384"/>
    <property type="match status" value="1"/>
</dbReference>
<dbReference type="InterPro" id="IPR045964">
    <property type="entry name" value="DUF6384"/>
</dbReference>
<protein>
    <submittedName>
        <fullName evidence="1">Uncharacterized protein</fullName>
    </submittedName>
</protein>
<dbReference type="Proteomes" id="UP001296921">
    <property type="component" value="Unassembled WGS sequence"/>
</dbReference>
<reference evidence="1 2" key="1">
    <citation type="submission" date="2020-11" db="EMBL/GenBank/DDBJ databases">
        <title>Insectihabitans protaetiae gen. nov. sp. nov. and Insectihabitans allomyrinae sp. nov., isolated from larvae of Protaetia brevitarsis seulensis and Allomyrina dichotoma, respectively.</title>
        <authorList>
            <person name="Lee S.D."/>
            <person name="Byeon Y.-S."/>
            <person name="Kim S.-M."/>
            <person name="Yang H.L."/>
            <person name="Kim I.S."/>
        </authorList>
    </citation>
    <scope>NUCLEOTIDE SEQUENCE [LARGE SCALE GENOMIC DNA]</scope>
    <source>
        <strain evidence="1 2">BWR-B9</strain>
    </source>
</reference>
<organism evidence="1 2">
    <name type="scientific">Limnobaculum allomyrinae</name>
    <dbReference type="NCBI Taxonomy" id="2791986"/>
    <lineage>
        <taxon>Bacteria</taxon>
        <taxon>Pseudomonadati</taxon>
        <taxon>Pseudomonadota</taxon>
        <taxon>Gammaproteobacteria</taxon>
        <taxon>Enterobacterales</taxon>
        <taxon>Budviciaceae</taxon>
        <taxon>Limnobaculum</taxon>
    </lineage>
</organism>
<sequence>MTIFGLQVPQSEYLKVRKDKMDDGHIQSNLAGKKPVGSLSFNYAGSSNGKIIMEW</sequence>
<evidence type="ECO:0000313" key="2">
    <source>
        <dbReference type="Proteomes" id="UP001296921"/>
    </source>
</evidence>
<keyword evidence="2" id="KW-1185">Reference proteome</keyword>
<proteinExistence type="predicted"/>
<dbReference type="EMBL" id="JADRCR010000005">
    <property type="protein sequence ID" value="MBK5144174.1"/>
    <property type="molecule type" value="Genomic_DNA"/>
</dbReference>
<gene>
    <name evidence="1" type="ORF">I2494_10670</name>
</gene>
<evidence type="ECO:0000313" key="1">
    <source>
        <dbReference type="EMBL" id="MBK5144174.1"/>
    </source>
</evidence>
<dbReference type="RefSeq" id="WP_218467012.1">
    <property type="nucleotide sequence ID" value="NZ_JADRCR010000005.1"/>
</dbReference>
<accession>A0ABS1IR24</accession>